<reference evidence="1 2" key="1">
    <citation type="journal article" date="2020" name="Phytopathology">
        <title>Genome Sequence Resources of Colletotrichum truncatum, C. plurivorum, C. musicola, and C. sojae: Four Species Pathogenic to Soybean (Glycine max).</title>
        <authorList>
            <person name="Rogerio F."/>
            <person name="Boufleur T.R."/>
            <person name="Ciampi-Guillardi M."/>
            <person name="Sukno S.A."/>
            <person name="Thon M.R."/>
            <person name="Massola Junior N.S."/>
            <person name="Baroncelli R."/>
        </authorList>
    </citation>
    <scope>NUCLEOTIDE SEQUENCE [LARGE SCALE GENOMIC DNA]</scope>
    <source>
        <strain evidence="1 2">LFN0009</strain>
    </source>
</reference>
<protein>
    <submittedName>
        <fullName evidence="1">Uncharacterized protein</fullName>
    </submittedName>
</protein>
<keyword evidence="2" id="KW-1185">Reference proteome</keyword>
<dbReference type="EMBL" id="WIGN01000954">
    <property type="protein sequence ID" value="KAF6781992.1"/>
    <property type="molecule type" value="Genomic_DNA"/>
</dbReference>
<dbReference type="AlphaFoldDB" id="A0A8H6IK88"/>
<accession>A0A8H6IK88</accession>
<dbReference type="Proteomes" id="UP000652219">
    <property type="component" value="Unassembled WGS sequence"/>
</dbReference>
<organism evidence="1 2">
    <name type="scientific">Colletotrichum sojae</name>
    <dbReference type="NCBI Taxonomy" id="2175907"/>
    <lineage>
        <taxon>Eukaryota</taxon>
        <taxon>Fungi</taxon>
        <taxon>Dikarya</taxon>
        <taxon>Ascomycota</taxon>
        <taxon>Pezizomycotina</taxon>
        <taxon>Sordariomycetes</taxon>
        <taxon>Hypocreomycetidae</taxon>
        <taxon>Glomerellales</taxon>
        <taxon>Glomerellaceae</taxon>
        <taxon>Colletotrichum</taxon>
        <taxon>Colletotrichum orchidearum species complex</taxon>
    </lineage>
</organism>
<gene>
    <name evidence="1" type="ORF">CSOJ01_16041</name>
</gene>
<name>A0A8H6IK88_9PEZI</name>
<proteinExistence type="predicted"/>
<feature type="non-terminal residue" evidence="1">
    <location>
        <position position="737"/>
    </location>
</feature>
<sequence>MFYDQIMSPSIQDSFPESMTGHIEITYRAILNKAKFSSNPTARRVLPPFSFFLPSSQLRRLSAEIRDNVDDIPHDPEADKADNTKTSISMMKDFFFLIDTKNTKVQHGGAGDAKSCLTNFWSTQSKIIDEALGPPDQLTKNSPQLLDLAVEWSPGMHMDATILLARTCCQVNTLRFLYGGVEAALLGKNPPAEPNTLEEPSTVNPQQAKIPGGRHHFYNVNLLRDTVSATTEPASSIRRLGLHYFQSYTVGKEVLDAAGKKPYAKDELLHGGYADSTMVRMLSKSSERITSRKEFDQLLHKSHRFFLDSIESNEERHFSWRAEWRCSSHLAKLVASHDQEWLKHLAFTKAIPRPPPNGPFRKPLPISNCAFFCIPSETYWPFVRRSIKFYAYVMDLIVIHHQHETTPPTAALLYATMVTLAKSFIDPVNPRFRYVLFSPHQISNEPRAAPADNANGAGADGVVEKKKGLGLQSTIDKRGFGFLPQDLVDWKALCMHKSMMHNFSIPGLQTSIGKNKFMPAKDSPDSLFSHLMDLVETMNGSAKMKVILTATSHLILRQYRKAALESMICRNRPVLQQARIDKDQITFAFPDLEHYIQECGQTAIKSGSNRSRWRTLDDLWCFTWEDIPHNPSLGPSRKQAQTSFKDQDWRRFWRNACATIGKRVRGGRRDSSDWLSSFKEIHRRLFFYHHTTFPYPSENGGLSKPGNTPLSRALLSTVFDARDNLKLSLGPKEPSRK</sequence>
<evidence type="ECO:0000313" key="2">
    <source>
        <dbReference type="Proteomes" id="UP000652219"/>
    </source>
</evidence>
<comment type="caution">
    <text evidence="1">The sequence shown here is derived from an EMBL/GenBank/DDBJ whole genome shotgun (WGS) entry which is preliminary data.</text>
</comment>
<evidence type="ECO:0000313" key="1">
    <source>
        <dbReference type="EMBL" id="KAF6781992.1"/>
    </source>
</evidence>